<organism evidence="7 8">
    <name type="scientific">Gossypium anomalum</name>
    <dbReference type="NCBI Taxonomy" id="47600"/>
    <lineage>
        <taxon>Eukaryota</taxon>
        <taxon>Viridiplantae</taxon>
        <taxon>Streptophyta</taxon>
        <taxon>Embryophyta</taxon>
        <taxon>Tracheophyta</taxon>
        <taxon>Spermatophyta</taxon>
        <taxon>Magnoliopsida</taxon>
        <taxon>eudicotyledons</taxon>
        <taxon>Gunneridae</taxon>
        <taxon>Pentapetalae</taxon>
        <taxon>rosids</taxon>
        <taxon>malvids</taxon>
        <taxon>Malvales</taxon>
        <taxon>Malvaceae</taxon>
        <taxon>Malvoideae</taxon>
        <taxon>Gossypium</taxon>
    </lineage>
</organism>
<feature type="domain" description="RING-type" evidence="6">
    <location>
        <begin position="175"/>
        <end position="210"/>
    </location>
</feature>
<evidence type="ECO:0000256" key="1">
    <source>
        <dbReference type="ARBA" id="ARBA00022723"/>
    </source>
</evidence>
<evidence type="ECO:0000256" key="5">
    <source>
        <dbReference type="SAM" id="Coils"/>
    </source>
</evidence>
<proteinExistence type="predicted"/>
<dbReference type="PANTHER" id="PTHR42647:SF6">
    <property type="entry name" value="RING-TYPE DOMAIN-CONTAINING PROTEIN"/>
    <property type="match status" value="1"/>
</dbReference>
<dbReference type="Gene3D" id="1.10.533.10">
    <property type="entry name" value="Death Domain, Fas"/>
    <property type="match status" value="1"/>
</dbReference>
<feature type="coiled-coil region" evidence="5">
    <location>
        <begin position="75"/>
        <end position="151"/>
    </location>
</feature>
<sequence length="267" mass="30074">MAIQAQLYSDNIGFPLCSSYDYNGGNGNDGVNSFHFGPQWKPQLQFQEQLQNHEIDEFIKSQDERLRLLLQEQRNQQVSTMVKKLESKASFLEEEITKAKNRTMELQILMNKLEMENQTWQRVAQENEAMVVSLNNMLQQLQQQLDNGVDDAGSCCEETEENRGFGVVERTMMVCRCCDSRNSCVLFLPCRHLCTCKDCAAFLDCCPVCRTVKKASIEALGNFFNLSMHGPQEFVMYVLLYPKNVAPAERGGSASAGNTIVSGPAAI</sequence>
<dbReference type="OrthoDB" id="1711136at2759"/>
<dbReference type="PROSITE" id="PS50089">
    <property type="entry name" value="ZF_RING_2"/>
    <property type="match status" value="1"/>
</dbReference>
<evidence type="ECO:0000313" key="8">
    <source>
        <dbReference type="Proteomes" id="UP000701853"/>
    </source>
</evidence>
<protein>
    <recommendedName>
        <fullName evidence="6">RING-type domain-containing protein</fullName>
    </recommendedName>
</protein>
<keyword evidence="2 4" id="KW-0863">Zinc-finger</keyword>
<evidence type="ECO:0000256" key="4">
    <source>
        <dbReference type="PROSITE-ProRule" id="PRU00175"/>
    </source>
</evidence>
<dbReference type="Gene3D" id="1.10.1170.10">
    <property type="entry name" value="Inhibitor Of Apoptosis Protein (2mihbC-IAP-1), Chain A"/>
    <property type="match status" value="1"/>
</dbReference>
<evidence type="ECO:0000256" key="2">
    <source>
        <dbReference type="ARBA" id="ARBA00022771"/>
    </source>
</evidence>
<keyword evidence="1" id="KW-0479">Metal-binding</keyword>
<dbReference type="Pfam" id="PF13920">
    <property type="entry name" value="zf-C3HC4_3"/>
    <property type="match status" value="1"/>
</dbReference>
<dbReference type="Proteomes" id="UP000701853">
    <property type="component" value="Chromosome 3"/>
</dbReference>
<evidence type="ECO:0000313" key="7">
    <source>
        <dbReference type="EMBL" id="KAG8497819.1"/>
    </source>
</evidence>
<evidence type="ECO:0000259" key="6">
    <source>
        <dbReference type="PROSITE" id="PS50089"/>
    </source>
</evidence>
<keyword evidence="8" id="KW-1185">Reference proteome</keyword>
<gene>
    <name evidence="7" type="ORF">CXB51_007159</name>
</gene>
<dbReference type="AlphaFoldDB" id="A0A8J5Z0V0"/>
<accession>A0A8J5Z0V0</accession>
<dbReference type="PANTHER" id="PTHR42647">
    <property type="entry name" value="SBP (S-RIBONUCLEASE BINDING PROTEIN) FAMILY PROTEIN"/>
    <property type="match status" value="1"/>
</dbReference>
<reference evidence="7 8" key="1">
    <citation type="journal article" date="2021" name="bioRxiv">
        <title>The Gossypium anomalum genome as a resource for cotton improvement and evolutionary analysis of hybrid incompatibility.</title>
        <authorList>
            <person name="Grover C.E."/>
            <person name="Yuan D."/>
            <person name="Arick M.A."/>
            <person name="Miller E.R."/>
            <person name="Hu G."/>
            <person name="Peterson D.G."/>
            <person name="Wendel J.F."/>
            <person name="Udall J.A."/>
        </authorList>
    </citation>
    <scope>NUCLEOTIDE SEQUENCE [LARGE SCALE GENOMIC DNA]</scope>
    <source>
        <strain evidence="7">JFW-Udall</strain>
        <tissue evidence="7">Leaf</tissue>
    </source>
</reference>
<dbReference type="GO" id="GO:0004842">
    <property type="term" value="F:ubiquitin-protein transferase activity"/>
    <property type="evidence" value="ECO:0007669"/>
    <property type="project" value="TreeGrafter"/>
</dbReference>
<dbReference type="InterPro" id="IPR001841">
    <property type="entry name" value="Znf_RING"/>
</dbReference>
<keyword evidence="3" id="KW-0862">Zinc</keyword>
<comment type="caution">
    <text evidence="7">The sequence shown here is derived from an EMBL/GenBank/DDBJ whole genome shotgun (WGS) entry which is preliminary data.</text>
</comment>
<evidence type="ECO:0000256" key="3">
    <source>
        <dbReference type="ARBA" id="ARBA00022833"/>
    </source>
</evidence>
<dbReference type="GO" id="GO:0008270">
    <property type="term" value="F:zinc ion binding"/>
    <property type="evidence" value="ECO:0007669"/>
    <property type="project" value="UniProtKB-KW"/>
</dbReference>
<dbReference type="EMBL" id="JAHUZN010000003">
    <property type="protein sequence ID" value="KAG8497819.1"/>
    <property type="molecule type" value="Genomic_DNA"/>
</dbReference>
<dbReference type="InterPro" id="IPR011029">
    <property type="entry name" value="DEATH-like_dom_sf"/>
</dbReference>
<name>A0A8J5Z0V0_9ROSI</name>
<keyword evidence="5" id="KW-0175">Coiled coil</keyword>